<dbReference type="InterPro" id="IPR052344">
    <property type="entry name" value="Transposase-related"/>
</dbReference>
<name>A0A0R1NKB5_9LACO</name>
<feature type="domain" description="Transposase IS66 central" evidence="1">
    <location>
        <begin position="1"/>
        <end position="75"/>
    </location>
</feature>
<organism evidence="3 4">
    <name type="scientific">Lactobacillus gallinarum DSM 10532 = JCM 2011</name>
    <dbReference type="NCBI Taxonomy" id="1423748"/>
    <lineage>
        <taxon>Bacteria</taxon>
        <taxon>Bacillati</taxon>
        <taxon>Bacillota</taxon>
        <taxon>Bacilli</taxon>
        <taxon>Lactobacillales</taxon>
        <taxon>Lactobacillaceae</taxon>
        <taxon>Lactobacillus</taxon>
    </lineage>
</organism>
<sequence>MQEFFNWCEKNKTTVLPGSKLGKAINYTLKHQETFEHILLDGNLELSNNKAERAVKSLIMGRKNWLFSQSFRGATVSGFILSLIETAKRNGLDPEKYLNYLLQKLPNEEILDSETLEAYLPWQEKIQKNCK</sequence>
<protein>
    <submittedName>
        <fullName evidence="3">Transposase</fullName>
    </submittedName>
</protein>
<evidence type="ECO:0000259" key="1">
    <source>
        <dbReference type="Pfam" id="PF03050"/>
    </source>
</evidence>
<dbReference type="eggNOG" id="COG3316">
    <property type="taxonomic scope" value="Bacteria"/>
</dbReference>
<dbReference type="PANTHER" id="PTHR33678:SF1">
    <property type="entry name" value="BLL1576 PROTEIN"/>
    <property type="match status" value="1"/>
</dbReference>
<dbReference type="Proteomes" id="UP000051311">
    <property type="component" value="Unassembled WGS sequence"/>
</dbReference>
<evidence type="ECO:0000313" key="3">
    <source>
        <dbReference type="EMBL" id="KRL20281.1"/>
    </source>
</evidence>
<dbReference type="AlphaFoldDB" id="A0A0R1NKB5"/>
<accession>A0A0R1NKB5</accession>
<feature type="domain" description="Transposase IS66 C-terminal" evidence="2">
    <location>
        <begin position="82"/>
        <end position="122"/>
    </location>
</feature>
<dbReference type="STRING" id="1423748.FC37_GL000199"/>
<dbReference type="Pfam" id="PF13817">
    <property type="entry name" value="DDE_Tnp_IS66_C"/>
    <property type="match status" value="1"/>
</dbReference>
<dbReference type="EMBL" id="AZEL01000068">
    <property type="protein sequence ID" value="KRL20281.1"/>
    <property type="molecule type" value="Genomic_DNA"/>
</dbReference>
<dbReference type="Pfam" id="PF03050">
    <property type="entry name" value="DDE_Tnp_IS66"/>
    <property type="match status" value="1"/>
</dbReference>
<evidence type="ECO:0000259" key="2">
    <source>
        <dbReference type="Pfam" id="PF13817"/>
    </source>
</evidence>
<dbReference type="PANTHER" id="PTHR33678">
    <property type="entry name" value="BLL1576 PROTEIN"/>
    <property type="match status" value="1"/>
</dbReference>
<evidence type="ECO:0000313" key="4">
    <source>
        <dbReference type="Proteomes" id="UP000051311"/>
    </source>
</evidence>
<comment type="caution">
    <text evidence="3">The sequence shown here is derived from an EMBL/GenBank/DDBJ whole genome shotgun (WGS) entry which is preliminary data.</text>
</comment>
<reference evidence="3 4" key="1">
    <citation type="journal article" date="2015" name="Genome Announc.">
        <title>Expanding the biotechnology potential of lactobacilli through comparative genomics of 213 strains and associated genera.</title>
        <authorList>
            <person name="Sun Z."/>
            <person name="Harris H.M."/>
            <person name="McCann A."/>
            <person name="Guo C."/>
            <person name="Argimon S."/>
            <person name="Zhang W."/>
            <person name="Yang X."/>
            <person name="Jeffery I.B."/>
            <person name="Cooney J.C."/>
            <person name="Kagawa T.F."/>
            <person name="Liu W."/>
            <person name="Song Y."/>
            <person name="Salvetti E."/>
            <person name="Wrobel A."/>
            <person name="Rasinkangas P."/>
            <person name="Parkhill J."/>
            <person name="Rea M.C."/>
            <person name="O'Sullivan O."/>
            <person name="Ritari J."/>
            <person name="Douillard F.P."/>
            <person name="Paul Ross R."/>
            <person name="Yang R."/>
            <person name="Briner A.E."/>
            <person name="Felis G.E."/>
            <person name="de Vos W.M."/>
            <person name="Barrangou R."/>
            <person name="Klaenhammer T.R."/>
            <person name="Caufield P.W."/>
            <person name="Cui Y."/>
            <person name="Zhang H."/>
            <person name="O'Toole P.W."/>
        </authorList>
    </citation>
    <scope>NUCLEOTIDE SEQUENCE [LARGE SCALE GENOMIC DNA]</scope>
    <source>
        <strain evidence="3 4">DSM 10532</strain>
    </source>
</reference>
<dbReference type="PATRIC" id="fig|1423748.3.peg.214"/>
<gene>
    <name evidence="3" type="ORF">FC37_GL000199</name>
</gene>
<dbReference type="InterPro" id="IPR004291">
    <property type="entry name" value="Transposase_IS66_central"/>
</dbReference>
<proteinExistence type="predicted"/>
<dbReference type="InterPro" id="IPR039552">
    <property type="entry name" value="IS66_C"/>
</dbReference>